<reference evidence="3" key="1">
    <citation type="journal article" date="2019" name="Int. J. Syst. Evol. Microbiol.">
        <title>The Global Catalogue of Microorganisms (GCM) 10K type strain sequencing project: providing services to taxonomists for standard genome sequencing and annotation.</title>
        <authorList>
            <consortium name="The Broad Institute Genomics Platform"/>
            <consortium name="The Broad Institute Genome Sequencing Center for Infectious Disease"/>
            <person name="Wu L."/>
            <person name="Ma J."/>
        </authorList>
    </citation>
    <scope>NUCLEOTIDE SEQUENCE [LARGE SCALE GENOMIC DNA]</scope>
    <source>
        <strain evidence="3">CGMCC 1.19062</strain>
    </source>
</reference>
<sequence length="212" mass="23817">MTASNGERQRSLILEDRNVDLTLLGKKMKDSNWSRALVFLKLRKVHIFLFLTVNVIFGALGFWIPIIKDYISADNIMPALKIQLDAAGAYTFSIAFLVSCVSLMVSEYLDLKEEAKYREQKVALCITAGLIIILASALSSFPPSSSASINASLNRADIWQLSIAAISIAVGLFLFLCFKYQEKDIQDRIEEIFEPIEEDVRDMISKLNKRGD</sequence>
<protein>
    <submittedName>
        <fullName evidence="2">Uncharacterized protein</fullName>
    </submittedName>
</protein>
<keyword evidence="3" id="KW-1185">Reference proteome</keyword>
<name>A0ABW5DQQ9_9PROT</name>
<comment type="caution">
    <text evidence="2">The sequence shown here is derived from an EMBL/GenBank/DDBJ whole genome shotgun (WGS) entry which is preliminary data.</text>
</comment>
<gene>
    <name evidence="2" type="ORF">ACFSM5_08000</name>
</gene>
<accession>A0ABW5DQQ9</accession>
<keyword evidence="1" id="KW-0812">Transmembrane</keyword>
<evidence type="ECO:0000313" key="2">
    <source>
        <dbReference type="EMBL" id="MFD2262826.1"/>
    </source>
</evidence>
<keyword evidence="1" id="KW-1133">Transmembrane helix</keyword>
<organism evidence="2 3">
    <name type="scientific">Lacibacterium aquatile</name>
    <dbReference type="NCBI Taxonomy" id="1168082"/>
    <lineage>
        <taxon>Bacteria</taxon>
        <taxon>Pseudomonadati</taxon>
        <taxon>Pseudomonadota</taxon>
        <taxon>Alphaproteobacteria</taxon>
        <taxon>Rhodospirillales</taxon>
        <taxon>Rhodospirillaceae</taxon>
    </lineage>
</organism>
<evidence type="ECO:0000313" key="3">
    <source>
        <dbReference type="Proteomes" id="UP001597295"/>
    </source>
</evidence>
<dbReference type="EMBL" id="JBHUIP010000005">
    <property type="protein sequence ID" value="MFD2262826.1"/>
    <property type="molecule type" value="Genomic_DNA"/>
</dbReference>
<dbReference type="Proteomes" id="UP001597295">
    <property type="component" value="Unassembled WGS sequence"/>
</dbReference>
<proteinExistence type="predicted"/>
<feature type="transmembrane region" description="Helical" evidence="1">
    <location>
        <begin position="45"/>
        <end position="67"/>
    </location>
</feature>
<feature type="transmembrane region" description="Helical" evidence="1">
    <location>
        <begin position="158"/>
        <end position="178"/>
    </location>
</feature>
<feature type="transmembrane region" description="Helical" evidence="1">
    <location>
        <begin position="121"/>
        <end position="138"/>
    </location>
</feature>
<keyword evidence="1" id="KW-0472">Membrane</keyword>
<dbReference type="RefSeq" id="WP_379875792.1">
    <property type="nucleotide sequence ID" value="NZ_JBHUIP010000005.1"/>
</dbReference>
<evidence type="ECO:0000256" key="1">
    <source>
        <dbReference type="SAM" id="Phobius"/>
    </source>
</evidence>
<feature type="transmembrane region" description="Helical" evidence="1">
    <location>
        <begin position="87"/>
        <end position="109"/>
    </location>
</feature>